<name>A0AAW4F9F1_ECOLX</name>
<dbReference type="EMBL" id="JAETYU010000056">
    <property type="protein sequence ID" value="MBL6206578.1"/>
    <property type="molecule type" value="Genomic_DNA"/>
</dbReference>
<organism evidence="1 2">
    <name type="scientific">Escherichia coli</name>
    <dbReference type="NCBI Taxonomy" id="562"/>
    <lineage>
        <taxon>Bacteria</taxon>
        <taxon>Pseudomonadati</taxon>
        <taxon>Pseudomonadota</taxon>
        <taxon>Gammaproteobacteria</taxon>
        <taxon>Enterobacterales</taxon>
        <taxon>Enterobacteriaceae</taxon>
        <taxon>Escherichia</taxon>
    </lineage>
</organism>
<evidence type="ECO:0000313" key="2">
    <source>
        <dbReference type="Proteomes" id="UP000655659"/>
    </source>
</evidence>
<dbReference type="AlphaFoldDB" id="A0AAW4F9F1"/>
<dbReference type="SUPFAM" id="SSF160207">
    <property type="entry name" value="NMB0488-like"/>
    <property type="match status" value="1"/>
</dbReference>
<protein>
    <submittedName>
        <fullName evidence="1">CdiI family contact-dependent growth inhibition immunity protein</fullName>
    </submittedName>
</protein>
<reference evidence="1" key="1">
    <citation type="submission" date="2021-01" db="EMBL/GenBank/DDBJ databases">
        <title>Genomes of Escherichia coli STEC strains from raw meat-based diets for companion animals.</title>
        <authorList>
            <person name="Stevens M.J.A."/>
            <person name="Stephan R."/>
        </authorList>
    </citation>
    <scope>NUCLEOTIDE SEQUENCE</scope>
    <source>
        <strain evidence="1">ATC7-7</strain>
    </source>
</reference>
<dbReference type="RefSeq" id="WP_202850426.1">
    <property type="nucleotide sequence ID" value="NZ_JAETYU010000056.1"/>
</dbReference>
<gene>
    <name evidence="1" type="ORF">JNA68_25860</name>
</gene>
<dbReference type="InterPro" id="IPR037891">
    <property type="entry name" value="Cdil-like_sf"/>
</dbReference>
<dbReference type="CDD" id="cd13445">
    <property type="entry name" value="CDI_inhibitor_EC869_like"/>
    <property type="match status" value="1"/>
</dbReference>
<evidence type="ECO:0000313" key="1">
    <source>
        <dbReference type="EMBL" id="MBL6206578.1"/>
    </source>
</evidence>
<dbReference type="InterPro" id="IPR009888">
    <property type="entry name" value="CdiI_Proteobact"/>
</dbReference>
<sequence length="177" mass="19491">MNNIVKTAWASVKANADFICVETYSGYSSNRCDPQGVQLLNTPDIGDNELGIMVKNALAHSRFVLPAPRTDVWIHPEATFDMELYDFKRTAERYADWVKKLMKQYGYKTKKALFKGMKSCDISCANGVITISPSRHEKLEAWGGTGRGGSDNVILPADSSPEEIGAGLRLALSRCIG</sequence>
<dbReference type="Gene3D" id="3.40.1590.10">
    <property type="entry name" value="NMB0488-like"/>
    <property type="match status" value="1"/>
</dbReference>
<comment type="caution">
    <text evidence="1">The sequence shown here is derived from an EMBL/GenBank/DDBJ whole genome shotgun (WGS) entry which is preliminary data.</text>
</comment>
<dbReference type="Proteomes" id="UP000655659">
    <property type="component" value="Unassembled WGS sequence"/>
</dbReference>
<dbReference type="Pfam" id="PF07262">
    <property type="entry name" value="CdiI"/>
    <property type="match status" value="1"/>
</dbReference>
<accession>A0AAW4F9F1</accession>
<proteinExistence type="predicted"/>